<dbReference type="Proteomes" id="UP000199494">
    <property type="component" value="Unassembled WGS sequence"/>
</dbReference>
<keyword evidence="2" id="KW-1185">Reference proteome</keyword>
<dbReference type="AlphaFoldDB" id="A0A222VTG7"/>
<dbReference type="InterPro" id="IPR012338">
    <property type="entry name" value="Beta-lactam/transpept-like"/>
</dbReference>
<dbReference type="InterPro" id="IPR050491">
    <property type="entry name" value="AmpC-like"/>
</dbReference>
<gene>
    <name evidence="1" type="ORF">SAMN05421630_11291</name>
</gene>
<dbReference type="OrthoDB" id="503788at2"/>
<evidence type="ECO:0000313" key="2">
    <source>
        <dbReference type="Proteomes" id="UP000199494"/>
    </source>
</evidence>
<proteinExistence type="predicted"/>
<protein>
    <submittedName>
        <fullName evidence="1">D-alanyl-D-alanine carboxypeptidase</fullName>
    </submittedName>
</protein>
<dbReference type="Pfam" id="PF00144">
    <property type="entry name" value="Beta-lactamase"/>
    <property type="match status" value="1"/>
</dbReference>
<dbReference type="GO" id="GO:0004180">
    <property type="term" value="F:carboxypeptidase activity"/>
    <property type="evidence" value="ECO:0007669"/>
    <property type="project" value="UniProtKB-KW"/>
</dbReference>
<organism evidence="1 2">
    <name type="scientific">Prauserella marina</name>
    <dbReference type="NCBI Taxonomy" id="530584"/>
    <lineage>
        <taxon>Bacteria</taxon>
        <taxon>Bacillati</taxon>
        <taxon>Actinomycetota</taxon>
        <taxon>Actinomycetes</taxon>
        <taxon>Pseudonocardiales</taxon>
        <taxon>Pseudonocardiaceae</taxon>
        <taxon>Prauserella</taxon>
    </lineage>
</organism>
<dbReference type="SUPFAM" id="SSF56601">
    <property type="entry name" value="beta-lactamase/transpeptidase-like"/>
    <property type="match status" value="1"/>
</dbReference>
<dbReference type="PANTHER" id="PTHR46825:SF7">
    <property type="entry name" value="D-ALANYL-D-ALANINE CARBOXYPEPTIDASE"/>
    <property type="match status" value="1"/>
</dbReference>
<dbReference type="STRING" id="530584.SAMN05421630_11291"/>
<accession>A0A222VTG7</accession>
<keyword evidence="1" id="KW-0378">Hydrolase</keyword>
<keyword evidence="1" id="KW-0121">Carboxypeptidase</keyword>
<dbReference type="EMBL" id="FMZE01000012">
    <property type="protein sequence ID" value="SDD77468.1"/>
    <property type="molecule type" value="Genomic_DNA"/>
</dbReference>
<dbReference type="InterPro" id="IPR001466">
    <property type="entry name" value="Beta-lactam-related"/>
</dbReference>
<dbReference type="RefSeq" id="WP_091809635.1">
    <property type="nucleotide sequence ID" value="NZ_CP016353.1"/>
</dbReference>
<reference evidence="1 2" key="1">
    <citation type="submission" date="2016-10" db="EMBL/GenBank/DDBJ databases">
        <authorList>
            <person name="de Groot N.N."/>
        </authorList>
    </citation>
    <scope>NUCLEOTIDE SEQUENCE [LARGE SCALE GENOMIC DNA]</scope>
    <source>
        <strain evidence="1 2">CGMCC 4.5506</strain>
    </source>
</reference>
<dbReference type="Gene3D" id="3.40.710.10">
    <property type="entry name" value="DD-peptidase/beta-lactamase superfamily"/>
    <property type="match status" value="1"/>
</dbReference>
<name>A0A222VTG7_9PSEU</name>
<dbReference type="PANTHER" id="PTHR46825">
    <property type="entry name" value="D-ALANYL-D-ALANINE-CARBOXYPEPTIDASE/ENDOPEPTIDASE AMPH"/>
    <property type="match status" value="1"/>
</dbReference>
<dbReference type="KEGG" id="pmad:BAY61_22005"/>
<sequence>MAVVSNRRWLVGIAGGVALTMTASTMPTAIAAMSAEERPETQAQLDRYQSIAGPGAAVYAGNSETAWTLSAGSASTRERRPITSTDHFPIASQTKTFTAAVVLQLADEDLIALDTPIERYLPGVVTGNYDGTVITVRQLLQHTSGMVENVSDAKPRPDGGYELAELVRSAMDEPAQAAPGEDVKYSNVAYLVLGMLIEEKTGKTVGEAITERIIEPLGLDGTSFPAHGERALAEPFVPGYLGGRLPPFFFWRDNTTAVELSMWSTAGALRSTLHDSATFFRALLDGEVISAGALAEMRTFIPAGQGGAGLGIDEIPLSCGGTALTKNGNLNTGHTSMTAVTDDGRFASVVTNTLANTPQQGTQLLAVLDSALCE</sequence>
<keyword evidence="1" id="KW-0645">Protease</keyword>
<evidence type="ECO:0000313" key="1">
    <source>
        <dbReference type="EMBL" id="SDD77468.1"/>
    </source>
</evidence>